<name>A0A523BAV2_9CREN</name>
<dbReference type="CDD" id="cd13961">
    <property type="entry name" value="PT_UbiA_DGGGPS"/>
    <property type="match status" value="1"/>
</dbReference>
<feature type="transmembrane region" description="Helical" evidence="5">
    <location>
        <begin position="12"/>
        <end position="37"/>
    </location>
</feature>
<evidence type="ECO:0000313" key="6">
    <source>
        <dbReference type="EMBL" id="RZN57347.1"/>
    </source>
</evidence>
<dbReference type="PANTHER" id="PTHR42723">
    <property type="entry name" value="CHLOROPHYLL SYNTHASE"/>
    <property type="match status" value="1"/>
</dbReference>
<evidence type="ECO:0008006" key="10">
    <source>
        <dbReference type="Google" id="ProtNLM"/>
    </source>
</evidence>
<keyword evidence="3 5" id="KW-1133">Transmembrane helix</keyword>
<feature type="transmembrane region" description="Helical" evidence="5">
    <location>
        <begin position="160"/>
        <end position="179"/>
    </location>
</feature>
<accession>A0A523BAV2</accession>
<feature type="transmembrane region" description="Helical" evidence="5">
    <location>
        <begin position="133"/>
        <end position="154"/>
    </location>
</feature>
<dbReference type="EMBL" id="RXIH01000008">
    <property type="protein sequence ID" value="RZN57347.1"/>
    <property type="molecule type" value="Genomic_DNA"/>
</dbReference>
<gene>
    <name evidence="7" type="ORF">DSO09_05345</name>
    <name evidence="6" type="ORF">EF809_01150</name>
</gene>
<feature type="transmembrane region" description="Helical" evidence="5">
    <location>
        <begin position="205"/>
        <end position="226"/>
    </location>
</feature>
<feature type="transmembrane region" description="Helical" evidence="5">
    <location>
        <begin position="232"/>
        <end position="253"/>
    </location>
</feature>
<comment type="subcellular location">
    <subcellularLocation>
        <location evidence="1">Cell membrane</location>
        <topology evidence="1">Multi-pass membrane protein</topology>
    </subcellularLocation>
</comment>
<evidence type="ECO:0000256" key="1">
    <source>
        <dbReference type="ARBA" id="ARBA00004651"/>
    </source>
</evidence>
<dbReference type="PANTHER" id="PTHR42723:SF1">
    <property type="entry name" value="CHLOROPHYLL SYNTHASE, CHLOROPLASTIC"/>
    <property type="match status" value="1"/>
</dbReference>
<evidence type="ECO:0000256" key="3">
    <source>
        <dbReference type="ARBA" id="ARBA00022989"/>
    </source>
</evidence>
<dbReference type="EMBL" id="QNVI01000060">
    <property type="protein sequence ID" value="TDA38086.1"/>
    <property type="molecule type" value="Genomic_DNA"/>
</dbReference>
<evidence type="ECO:0000313" key="9">
    <source>
        <dbReference type="Proteomes" id="UP000317265"/>
    </source>
</evidence>
<dbReference type="Pfam" id="PF01040">
    <property type="entry name" value="UbiA"/>
    <property type="match status" value="1"/>
</dbReference>
<comment type="caution">
    <text evidence="7">The sequence shown here is derived from an EMBL/GenBank/DDBJ whole genome shotgun (WGS) entry which is preliminary data.</text>
</comment>
<dbReference type="GO" id="GO:0016765">
    <property type="term" value="F:transferase activity, transferring alkyl or aryl (other than methyl) groups"/>
    <property type="evidence" value="ECO:0007669"/>
    <property type="project" value="InterPro"/>
</dbReference>
<evidence type="ECO:0000313" key="7">
    <source>
        <dbReference type="EMBL" id="TDA38086.1"/>
    </source>
</evidence>
<dbReference type="Proteomes" id="UP000316080">
    <property type="component" value="Unassembled WGS sequence"/>
</dbReference>
<protein>
    <recommendedName>
        <fullName evidence="10">Geranylgeranylglycerol-phosphate geranylgeranyltransferase</fullName>
    </recommendedName>
</protein>
<proteinExistence type="predicted"/>
<keyword evidence="2 5" id="KW-0812">Transmembrane</keyword>
<dbReference type="InterPro" id="IPR000537">
    <property type="entry name" value="UbiA_prenyltransferase"/>
</dbReference>
<reference evidence="6 8" key="2">
    <citation type="journal article" date="2019" name="Nat. Microbiol.">
        <title>Wide diversity of methane and short-chain alkane metabolisms in uncultured archaea.</title>
        <authorList>
            <person name="Borrel G."/>
            <person name="Adam P.S."/>
            <person name="McKay L.J."/>
            <person name="Chen L.X."/>
            <person name="Sierra-Garcia I.N."/>
            <person name="Sieber C.M."/>
            <person name="Letourneur Q."/>
            <person name="Ghozlane A."/>
            <person name="Andersen G.L."/>
            <person name="Li W.J."/>
            <person name="Hallam S.J."/>
            <person name="Muyzer G."/>
            <person name="de Oliveira V.M."/>
            <person name="Inskeep W.P."/>
            <person name="Banfield J.F."/>
            <person name="Gribaldo S."/>
        </authorList>
    </citation>
    <scope>NUCLEOTIDE SEQUENCE [LARGE SCALE GENOMIC DNA]</scope>
    <source>
        <strain evidence="6">Verst-YHS</strain>
    </source>
</reference>
<dbReference type="AlphaFoldDB" id="A0A523BAV2"/>
<reference evidence="7 9" key="1">
    <citation type="journal article" date="2019" name="Nat. Microbiol.">
        <title>Expanding anaerobic alkane metabolism in the domain of Archaea.</title>
        <authorList>
            <person name="Wang Y."/>
            <person name="Wegener G."/>
            <person name="Hou J."/>
            <person name="Wang F."/>
            <person name="Xiao X."/>
        </authorList>
    </citation>
    <scope>NUCLEOTIDE SEQUENCE [LARGE SCALE GENOMIC DNA]</scope>
    <source>
        <strain evidence="7">WYZ-LMO11</strain>
    </source>
</reference>
<dbReference type="Gene3D" id="1.10.357.140">
    <property type="entry name" value="UbiA prenyltransferase"/>
    <property type="match status" value="1"/>
</dbReference>
<dbReference type="InterPro" id="IPR050475">
    <property type="entry name" value="Prenyltransferase_related"/>
</dbReference>
<feature type="transmembrane region" description="Helical" evidence="5">
    <location>
        <begin position="43"/>
        <end position="63"/>
    </location>
</feature>
<evidence type="ECO:0000256" key="2">
    <source>
        <dbReference type="ARBA" id="ARBA00022692"/>
    </source>
</evidence>
<evidence type="ECO:0000256" key="5">
    <source>
        <dbReference type="SAM" id="Phobius"/>
    </source>
</evidence>
<evidence type="ECO:0000313" key="8">
    <source>
        <dbReference type="Proteomes" id="UP000316080"/>
    </source>
</evidence>
<dbReference type="Proteomes" id="UP000317265">
    <property type="component" value="Unassembled WGS sequence"/>
</dbReference>
<keyword evidence="4 5" id="KW-0472">Membrane</keyword>
<sequence length="286" mass="31800">MKPWRLLLDYLLLIRPLNSIMMGLAVIIGEVTILGAFPKIEEIIFGFFIGFLLTAFSMVLNDIMDIEIDRINVPNRPLPSGRISINSAKLYSIILAIIGILLTFYFSIYAIIIAFSSLIVSILYNTKAKKTGLLGNIMVAYCVAIPFLFGAIITSNSINMKILTFFMLAFLSTIGREIIKGIADIKGDKIKNIKTLALSYGTKKAAIIASLFYLSAIILSILPIIVKEVGLFYLFTIIFVDLGLIYCSIKILISQERTIAIDVKNKTLIFMLLALLAFLIDSLCKF</sequence>
<dbReference type="InterPro" id="IPR044878">
    <property type="entry name" value="UbiA_sf"/>
</dbReference>
<organism evidence="7 9">
    <name type="scientific">Thermoproteota archaeon</name>
    <dbReference type="NCBI Taxonomy" id="2056631"/>
    <lineage>
        <taxon>Archaea</taxon>
        <taxon>Thermoproteota</taxon>
    </lineage>
</organism>
<dbReference type="Gene3D" id="1.20.120.1780">
    <property type="entry name" value="UbiA prenyltransferase"/>
    <property type="match status" value="1"/>
</dbReference>
<dbReference type="GO" id="GO:0005886">
    <property type="term" value="C:plasma membrane"/>
    <property type="evidence" value="ECO:0007669"/>
    <property type="project" value="UniProtKB-SubCell"/>
</dbReference>
<feature type="transmembrane region" description="Helical" evidence="5">
    <location>
        <begin position="265"/>
        <end position="283"/>
    </location>
</feature>
<evidence type="ECO:0000256" key="4">
    <source>
        <dbReference type="ARBA" id="ARBA00023136"/>
    </source>
</evidence>
<feature type="transmembrane region" description="Helical" evidence="5">
    <location>
        <begin position="108"/>
        <end position="126"/>
    </location>
</feature>